<dbReference type="Gene3D" id="1.10.10.60">
    <property type="entry name" value="Homeodomain-like"/>
    <property type="match status" value="2"/>
</dbReference>
<dbReference type="SMART" id="SM00342">
    <property type="entry name" value="HTH_ARAC"/>
    <property type="match status" value="1"/>
</dbReference>
<keyword evidence="3" id="KW-0963">Cytoplasm</keyword>
<dbReference type="RefSeq" id="WP_069158393.1">
    <property type="nucleotide sequence ID" value="NZ_DBFYTC010000236.1"/>
</dbReference>
<comment type="function">
    <text evidence="9">May play the central regulatory role in sporulation. It may be an element of the effector pathway responsible for the activation of sporulation genes in response to nutritional stress. Spo0A may act in concert with spo0H (a sigma factor) to control the expression of some genes that are critical to the sporulation process.</text>
</comment>
<dbReference type="InterPro" id="IPR020449">
    <property type="entry name" value="Tscrpt_reg_AraC-type_HTH"/>
</dbReference>
<feature type="region of interest" description="Disordered" evidence="11">
    <location>
        <begin position="501"/>
        <end position="523"/>
    </location>
</feature>
<dbReference type="GO" id="GO:0000160">
    <property type="term" value="P:phosphorelay signal transduction system"/>
    <property type="evidence" value="ECO:0007669"/>
    <property type="project" value="UniProtKB-KW"/>
</dbReference>
<keyword evidence="5" id="KW-0902">Two-component regulatory system</keyword>
<evidence type="ECO:0000256" key="3">
    <source>
        <dbReference type="ARBA" id="ARBA00022490"/>
    </source>
</evidence>
<comment type="caution">
    <text evidence="14">The sequence shown here is derived from an EMBL/GenBank/DDBJ whole genome shotgun (WGS) entry which is preliminary data.</text>
</comment>
<dbReference type="InterPro" id="IPR018060">
    <property type="entry name" value="HTH_AraC"/>
</dbReference>
<dbReference type="InterPro" id="IPR011006">
    <property type="entry name" value="CheY-like_superfamily"/>
</dbReference>
<dbReference type="GO" id="GO:0005737">
    <property type="term" value="C:cytoplasm"/>
    <property type="evidence" value="ECO:0007669"/>
    <property type="project" value="UniProtKB-SubCell"/>
</dbReference>
<feature type="domain" description="Response regulatory" evidence="13">
    <location>
        <begin position="3"/>
        <end position="121"/>
    </location>
</feature>
<evidence type="ECO:0000256" key="7">
    <source>
        <dbReference type="ARBA" id="ARBA00023125"/>
    </source>
</evidence>
<proteinExistence type="predicted"/>
<reference evidence="14 15" key="1">
    <citation type="submission" date="2016-07" db="EMBL/GenBank/DDBJ databases">
        <title>Characterization of isolates of Eisenbergiella tayi derived from blood cultures, using whole genome sequencing.</title>
        <authorList>
            <person name="Burdz T."/>
            <person name="Wiebe D."/>
            <person name="Huynh C."/>
            <person name="Bernard K."/>
        </authorList>
    </citation>
    <scope>NUCLEOTIDE SEQUENCE [LARGE SCALE GENOMIC DNA]</scope>
    <source>
        <strain evidence="14 15">NML 120489</strain>
    </source>
</reference>
<dbReference type="PRINTS" id="PR00032">
    <property type="entry name" value="HTHARAC"/>
</dbReference>
<evidence type="ECO:0000256" key="9">
    <source>
        <dbReference type="ARBA" id="ARBA00024867"/>
    </source>
</evidence>
<dbReference type="AlphaFoldDB" id="A0A1E3AMV7"/>
<dbReference type="Pfam" id="PF12833">
    <property type="entry name" value="HTH_18"/>
    <property type="match status" value="1"/>
</dbReference>
<dbReference type="Pfam" id="PF00072">
    <property type="entry name" value="Response_reg"/>
    <property type="match status" value="1"/>
</dbReference>
<dbReference type="SUPFAM" id="SSF52172">
    <property type="entry name" value="CheY-like"/>
    <property type="match status" value="1"/>
</dbReference>
<dbReference type="PROSITE" id="PS01124">
    <property type="entry name" value="HTH_ARAC_FAMILY_2"/>
    <property type="match status" value="1"/>
</dbReference>
<evidence type="ECO:0000313" key="14">
    <source>
        <dbReference type="EMBL" id="ODM10077.1"/>
    </source>
</evidence>
<keyword evidence="6" id="KW-0805">Transcription regulation</keyword>
<protein>
    <recommendedName>
        <fullName evidence="2">Stage 0 sporulation protein A homolog</fullName>
    </recommendedName>
</protein>
<evidence type="ECO:0000256" key="2">
    <source>
        <dbReference type="ARBA" id="ARBA00018672"/>
    </source>
</evidence>
<evidence type="ECO:0000256" key="11">
    <source>
        <dbReference type="SAM" id="MobiDB-lite"/>
    </source>
</evidence>
<dbReference type="CDD" id="cd17536">
    <property type="entry name" value="REC_YesN-like"/>
    <property type="match status" value="1"/>
</dbReference>
<accession>A0A1E3AMV7</accession>
<dbReference type="GO" id="GO:0043565">
    <property type="term" value="F:sequence-specific DNA binding"/>
    <property type="evidence" value="ECO:0007669"/>
    <property type="project" value="InterPro"/>
</dbReference>
<dbReference type="GO" id="GO:0003700">
    <property type="term" value="F:DNA-binding transcription factor activity"/>
    <property type="evidence" value="ECO:0007669"/>
    <property type="project" value="InterPro"/>
</dbReference>
<evidence type="ECO:0000256" key="6">
    <source>
        <dbReference type="ARBA" id="ARBA00023015"/>
    </source>
</evidence>
<evidence type="ECO:0000259" key="12">
    <source>
        <dbReference type="PROSITE" id="PS01124"/>
    </source>
</evidence>
<dbReference type="PROSITE" id="PS50110">
    <property type="entry name" value="RESPONSE_REGULATORY"/>
    <property type="match status" value="1"/>
</dbReference>
<keyword evidence="7" id="KW-0238">DNA-binding</keyword>
<evidence type="ECO:0000256" key="10">
    <source>
        <dbReference type="PROSITE-ProRule" id="PRU00169"/>
    </source>
</evidence>
<keyword evidence="8" id="KW-0804">Transcription</keyword>
<dbReference type="SMART" id="SM00448">
    <property type="entry name" value="REC"/>
    <property type="match status" value="1"/>
</dbReference>
<dbReference type="PANTHER" id="PTHR42713">
    <property type="entry name" value="HISTIDINE KINASE-RELATED"/>
    <property type="match status" value="1"/>
</dbReference>
<dbReference type="PANTHER" id="PTHR42713:SF3">
    <property type="entry name" value="TRANSCRIPTIONAL REGULATORY PROTEIN HPTR"/>
    <property type="match status" value="1"/>
</dbReference>
<keyword evidence="4 10" id="KW-0597">Phosphoprotein</keyword>
<evidence type="ECO:0000256" key="8">
    <source>
        <dbReference type="ARBA" id="ARBA00023163"/>
    </source>
</evidence>
<feature type="modified residue" description="4-aspartylphosphate" evidence="10">
    <location>
        <position position="56"/>
    </location>
</feature>
<sequence>MITILVVEDEKYALDSLLKQIREYDKQESFRVLQASNGKEAYQLYIQYSPELVMTDIRMPRMDGLELLKAIREKDENTQVVILSAYSDFEYAREALTYGASDYLLKPINAVNLGSCLDKFLKRKVTEKKEALMTGRDMVTQYIADCIRREDFSNFVEERMFKKIFREYQISVIYFAGECRPDKGRFLTEIEKLYGGEFWMEFRFLETENDLWTLVVNLCHENSFFHRRILRLLQEEGYDVYIGVSALHTDAKEVHQAYDEALKTCKYKVYGKERLLLSAQPAEEGEYKYYLPKKEEDLLKEALKCRNTRKTEMVIENVFADIKKTGSISMECLELLLSQFLVIYRQTLGEGGVNKEGMTKGRTSVLQFDSIEDMRDFLIRIGRNICTMLDAPENGKHKDIVETMAEYAQQHFDQEVTVKELAEKVLFMNQDYLSHLFVEKKGISYSCYLRQIRMQNAGKLLENRKLSITEVASMSGYNDTSQFIRVFKKDYGMTPKKYRDSMKWENSPGEQQSTTECEGGGCA</sequence>
<dbReference type="SUPFAM" id="SSF46689">
    <property type="entry name" value="Homeodomain-like"/>
    <property type="match status" value="1"/>
</dbReference>
<dbReference type="InterPro" id="IPR051552">
    <property type="entry name" value="HptR"/>
</dbReference>
<comment type="subcellular location">
    <subcellularLocation>
        <location evidence="1">Cytoplasm</location>
    </subcellularLocation>
</comment>
<dbReference type="PATRIC" id="fig|1432052.3.peg.4924"/>
<evidence type="ECO:0000256" key="1">
    <source>
        <dbReference type="ARBA" id="ARBA00004496"/>
    </source>
</evidence>
<evidence type="ECO:0000256" key="4">
    <source>
        <dbReference type="ARBA" id="ARBA00022553"/>
    </source>
</evidence>
<dbReference type="Proteomes" id="UP000095003">
    <property type="component" value="Unassembled WGS sequence"/>
</dbReference>
<dbReference type="InterPro" id="IPR009057">
    <property type="entry name" value="Homeodomain-like_sf"/>
</dbReference>
<dbReference type="EMBL" id="MCGI01000004">
    <property type="protein sequence ID" value="ODM10077.1"/>
    <property type="molecule type" value="Genomic_DNA"/>
</dbReference>
<evidence type="ECO:0000313" key="15">
    <source>
        <dbReference type="Proteomes" id="UP000095003"/>
    </source>
</evidence>
<gene>
    <name evidence="14" type="ORF">BEH84_04446</name>
</gene>
<organism evidence="14 15">
    <name type="scientific">Eisenbergiella tayi</name>
    <dbReference type="NCBI Taxonomy" id="1432052"/>
    <lineage>
        <taxon>Bacteria</taxon>
        <taxon>Bacillati</taxon>
        <taxon>Bacillota</taxon>
        <taxon>Clostridia</taxon>
        <taxon>Lachnospirales</taxon>
        <taxon>Lachnospiraceae</taxon>
        <taxon>Eisenbergiella</taxon>
    </lineage>
</organism>
<evidence type="ECO:0000256" key="5">
    <source>
        <dbReference type="ARBA" id="ARBA00023012"/>
    </source>
</evidence>
<evidence type="ECO:0000259" key="13">
    <source>
        <dbReference type="PROSITE" id="PS50110"/>
    </source>
</evidence>
<dbReference type="Gene3D" id="3.40.50.2300">
    <property type="match status" value="1"/>
</dbReference>
<dbReference type="InterPro" id="IPR001789">
    <property type="entry name" value="Sig_transdc_resp-reg_receiver"/>
</dbReference>
<dbReference type="GeneID" id="93302393"/>
<feature type="domain" description="HTH araC/xylS-type" evidence="12">
    <location>
        <begin position="402"/>
        <end position="501"/>
    </location>
</feature>
<name>A0A1E3AMV7_9FIRM</name>